<dbReference type="Proteomes" id="UP000291995">
    <property type="component" value="Chromosome"/>
</dbReference>
<dbReference type="GeneID" id="75118413"/>
<protein>
    <submittedName>
        <fullName evidence="2">Uncharacterized protein</fullName>
    </submittedName>
</protein>
<reference evidence="2" key="2">
    <citation type="submission" date="2022-12" db="EMBL/GenBank/DDBJ databases">
        <title>Whole genome sequencing of Borrelia miyamotoi strains isolated at the Russian territory.</title>
        <authorList>
            <person name="Kuleshov K.V."/>
            <person name="Platonov A.E."/>
            <person name="Goptar I.A."/>
            <person name="Shipulin G.A."/>
            <person name="Markelov M.L."/>
            <person name="Koetsveld J."/>
            <person name="Kolyasnikova N.M."/>
            <person name="Sarksyan D.S."/>
            <person name="Toporkova M.G."/>
            <person name="Hovius J.W."/>
        </authorList>
    </citation>
    <scope>NUCLEOTIDE SEQUENCE</scope>
    <source>
        <strain evidence="1 3">Yekat-1</strain>
        <strain evidence="2">Yekat-76</strain>
    </source>
</reference>
<dbReference type="RefSeq" id="WP_025443507.1">
    <property type="nucleotide sequence ID" value="NZ_AP024371.1"/>
</dbReference>
<dbReference type="AlphaFoldDB" id="A0AAP9CFU9"/>
<sequence length="589" mass="70190">MSKSNISIYDSIDKLSKDSRIKLLREIKKNLSLNSSVLSTVNSTNYLDSDSAIQIDDFLSKKFMEESFLLKIWIYVLSFLQRDKSKEDIYKIYLLKKLESHINSIYKYPVIDFRKGYLRIGFVEMFFELYCHLVKLKEYFKMLEDNNVIEQAMFEVIQSKIPNFKCKVEDFLESEVYEQFLKKEKNQSELEELIKVKISSYINSIPSQLYKVVEDVFEFFYVLNSISFFPYKSFFSLFNMELLDNVDNFDVANLDETVSASFASVDKYFKCFFELLYTLRDIEINEEILKIIIKNYFLIIKSNENFVLSEEKLLKIDAMFKSVLGIMLKIINLSKTLPYLDVFKIYYENPVLRPKKYVPYLDVKSFYENILLLNVSNQLVKEHDKDLKVLVNQEMKSFIKNYSVILNLNSVIFKGMEFEYSNFKKLYFLNEFFKDIYDVKMMEILRTINNVVLVNNSDLRNLYVKLEKDIGTLKKEVYDFYLEINYKNEEYEKYIKNDNDDSYREKILEWCLKKTGAIKKLILNFMSYFLDLKEKYIALLENSNTFIQSALNISYKLSPESNAKISLDYVISNNMLFIIRRALFILENL</sequence>
<dbReference type="EMBL" id="CP036557">
    <property type="protein sequence ID" value="QBK61722.1"/>
    <property type="molecule type" value="Genomic_DNA"/>
</dbReference>
<gene>
    <name evidence="1" type="ORF">CNO13_00730</name>
    <name evidence="2" type="ORF">EZU67_00730</name>
</gene>
<keyword evidence="3" id="KW-1185">Reference proteome</keyword>
<reference evidence="4" key="1">
    <citation type="submission" date="2019-03" db="EMBL/GenBank/DDBJ databases">
        <title>Whole genome sequencing of Borrelia miyamotoi strains isolated at the Russian territory.</title>
        <authorList>
            <person name="Kuleshov K.V."/>
            <person name="Platonov A.E."/>
            <person name="Goptar I.A."/>
            <person name="Shipulin G.A."/>
            <person name="Markelov M.L."/>
            <person name="Koetsveld J."/>
            <person name="Kolyasnikova N.M."/>
            <person name="Sarksyan D.S."/>
            <person name="Toporkova M.G."/>
            <person name="Hovius J.W."/>
        </authorList>
    </citation>
    <scope>NUCLEOTIDE SEQUENCE [LARGE SCALE GENOMIC DNA]</scope>
    <source>
        <strain evidence="4">Yekat-76</strain>
    </source>
</reference>
<evidence type="ECO:0000313" key="4">
    <source>
        <dbReference type="Proteomes" id="UP000291995"/>
    </source>
</evidence>
<evidence type="ECO:0000313" key="1">
    <source>
        <dbReference type="EMBL" id="ATQ15736.1"/>
    </source>
</evidence>
<dbReference type="EMBL" id="CP024333">
    <property type="protein sequence ID" value="ATQ15736.1"/>
    <property type="molecule type" value="Genomic_DNA"/>
</dbReference>
<name>A0AAP9CFU9_9SPIR</name>
<dbReference type="Proteomes" id="UP000230633">
    <property type="component" value="Chromosome"/>
</dbReference>
<proteinExistence type="predicted"/>
<evidence type="ECO:0000313" key="3">
    <source>
        <dbReference type="Proteomes" id="UP000230633"/>
    </source>
</evidence>
<accession>A0AAP9CFU9</accession>
<organism evidence="2 4">
    <name type="scientific">Borrelia miyamotoi</name>
    <dbReference type="NCBI Taxonomy" id="47466"/>
    <lineage>
        <taxon>Bacteria</taxon>
        <taxon>Pseudomonadati</taxon>
        <taxon>Spirochaetota</taxon>
        <taxon>Spirochaetia</taxon>
        <taxon>Spirochaetales</taxon>
        <taxon>Borreliaceae</taxon>
        <taxon>Borrelia</taxon>
    </lineage>
</organism>
<evidence type="ECO:0000313" key="2">
    <source>
        <dbReference type="EMBL" id="QBK61722.1"/>
    </source>
</evidence>